<dbReference type="Gene3D" id="3.30.1370.130">
    <property type="match status" value="1"/>
</dbReference>
<dbReference type="Pfam" id="PF03958">
    <property type="entry name" value="Secretin_N"/>
    <property type="match status" value="1"/>
</dbReference>
<dbReference type="Pfam" id="PF21305">
    <property type="entry name" value="type_II_gspD_N0"/>
    <property type="match status" value="1"/>
</dbReference>
<keyword evidence="3 8" id="KW-0813">Transport</keyword>
<dbReference type="InterPro" id="IPR005644">
    <property type="entry name" value="NolW-like"/>
</dbReference>
<dbReference type="InterPro" id="IPR004845">
    <property type="entry name" value="T2SS_GspD_CS"/>
</dbReference>
<proteinExistence type="inferred from homology"/>
<evidence type="ECO:0000256" key="2">
    <source>
        <dbReference type="ARBA" id="ARBA00006304"/>
    </source>
</evidence>
<dbReference type="Gene3D" id="3.30.1370.120">
    <property type="match status" value="1"/>
</dbReference>
<dbReference type="OrthoDB" id="9779724at2"/>
<evidence type="ECO:0000259" key="9">
    <source>
        <dbReference type="Pfam" id="PF00263"/>
    </source>
</evidence>
<dbReference type="PROSITE" id="PS00875">
    <property type="entry name" value="T2SP_D"/>
    <property type="match status" value="1"/>
</dbReference>
<protein>
    <submittedName>
        <fullName evidence="12">Type IV pilus assembly protein PilQ</fullName>
    </submittedName>
</protein>
<evidence type="ECO:0000256" key="6">
    <source>
        <dbReference type="ARBA" id="ARBA00023136"/>
    </source>
</evidence>
<dbReference type="PANTHER" id="PTHR30604:SF1">
    <property type="entry name" value="DNA UTILIZATION PROTEIN HOFQ"/>
    <property type="match status" value="1"/>
</dbReference>
<evidence type="ECO:0000313" key="13">
    <source>
        <dbReference type="Proteomes" id="UP000317315"/>
    </source>
</evidence>
<evidence type="ECO:0000259" key="11">
    <source>
        <dbReference type="Pfam" id="PF21305"/>
    </source>
</evidence>
<dbReference type="GO" id="GO:0009279">
    <property type="term" value="C:cell outer membrane"/>
    <property type="evidence" value="ECO:0007669"/>
    <property type="project" value="UniProtKB-SubCell"/>
</dbReference>
<dbReference type="InterPro" id="IPR004846">
    <property type="entry name" value="T2SS/T3SS_dom"/>
</dbReference>
<dbReference type="InterPro" id="IPR013355">
    <property type="entry name" value="Pilus_4_PilQ"/>
</dbReference>
<keyword evidence="4" id="KW-0812">Transmembrane</keyword>
<dbReference type="InterPro" id="IPR051808">
    <property type="entry name" value="Type_IV_pilus_biogenesis"/>
</dbReference>
<dbReference type="EMBL" id="FXTM01000016">
    <property type="protein sequence ID" value="SMO64743.1"/>
    <property type="molecule type" value="Genomic_DNA"/>
</dbReference>
<accession>A0A521CZ86</accession>
<dbReference type="GO" id="GO:0009306">
    <property type="term" value="P:protein secretion"/>
    <property type="evidence" value="ECO:0007669"/>
    <property type="project" value="InterPro"/>
</dbReference>
<dbReference type="Proteomes" id="UP000317315">
    <property type="component" value="Unassembled WGS sequence"/>
</dbReference>
<evidence type="ECO:0000256" key="1">
    <source>
        <dbReference type="ARBA" id="ARBA00004442"/>
    </source>
</evidence>
<organism evidence="12 13">
    <name type="scientific">Balnearium lithotrophicum</name>
    <dbReference type="NCBI Taxonomy" id="223788"/>
    <lineage>
        <taxon>Bacteria</taxon>
        <taxon>Pseudomonadati</taxon>
        <taxon>Aquificota</taxon>
        <taxon>Aquificia</taxon>
        <taxon>Desulfurobacteriales</taxon>
        <taxon>Desulfurobacteriaceae</taxon>
        <taxon>Balnearium</taxon>
    </lineage>
</organism>
<evidence type="ECO:0000256" key="8">
    <source>
        <dbReference type="RuleBase" id="RU004004"/>
    </source>
</evidence>
<dbReference type="RefSeq" id="WP_142935784.1">
    <property type="nucleotide sequence ID" value="NZ_FXTM01000016.1"/>
</dbReference>
<reference evidence="12 13" key="1">
    <citation type="submission" date="2017-05" db="EMBL/GenBank/DDBJ databases">
        <authorList>
            <person name="Varghese N."/>
            <person name="Submissions S."/>
        </authorList>
    </citation>
    <scope>NUCLEOTIDE SEQUENCE [LARGE SCALE GENOMIC DNA]</scope>
    <source>
        <strain evidence="12 13">DSM 16304</strain>
    </source>
</reference>
<comment type="similarity">
    <text evidence="2">Belongs to the bacterial secretin family. PilQ subfamily.</text>
</comment>
<evidence type="ECO:0000256" key="5">
    <source>
        <dbReference type="ARBA" id="ARBA00022729"/>
    </source>
</evidence>
<keyword evidence="6" id="KW-0472">Membrane</keyword>
<feature type="domain" description="GspD-like N0" evidence="11">
    <location>
        <begin position="244"/>
        <end position="296"/>
    </location>
</feature>
<feature type="domain" description="NolW-like" evidence="10">
    <location>
        <begin position="328"/>
        <end position="386"/>
    </location>
</feature>
<keyword evidence="5" id="KW-0732">Signal</keyword>
<gene>
    <name evidence="12" type="ORF">SAMN06269117_11616</name>
</gene>
<evidence type="ECO:0000259" key="10">
    <source>
        <dbReference type="Pfam" id="PF03958"/>
    </source>
</evidence>
<dbReference type="Pfam" id="PF00263">
    <property type="entry name" value="Secretin"/>
    <property type="match status" value="1"/>
</dbReference>
<keyword evidence="13" id="KW-1185">Reference proteome</keyword>
<name>A0A521CZ86_9BACT</name>
<dbReference type="AlphaFoldDB" id="A0A521CZ86"/>
<evidence type="ECO:0000256" key="3">
    <source>
        <dbReference type="ARBA" id="ARBA00022448"/>
    </source>
</evidence>
<dbReference type="NCBIfam" id="TIGR02515">
    <property type="entry name" value="IV_pilus_PilQ"/>
    <property type="match status" value="1"/>
</dbReference>
<evidence type="ECO:0000313" key="12">
    <source>
        <dbReference type="EMBL" id="SMO64743.1"/>
    </source>
</evidence>
<evidence type="ECO:0000256" key="7">
    <source>
        <dbReference type="ARBA" id="ARBA00023237"/>
    </source>
</evidence>
<dbReference type="InterPro" id="IPR038591">
    <property type="entry name" value="NolW-like_sf"/>
</dbReference>
<evidence type="ECO:0000256" key="4">
    <source>
        <dbReference type="ARBA" id="ARBA00022692"/>
    </source>
</evidence>
<sequence length="643" mass="71031">MLRGLLILVLLFFSSAVYGGVIKNIDFLYSSEPFGGAQREFLEIDISKSGNCRVVPLSREGKTIEVDLENCSLLKPYRIGRRGNFIKSVRIIPTDGSSKLTVVLNKKGKLKFLRRKGKFILKIVESFITPKIEITRLVNGELMIISVPNLKGTNFKKEGNKLIIDLPNLKLKPTKKVVNSLSVSSLKTVLKGGSSSITVYLKPSVAAVEVSPEGGRISIKFRLKPQKSSNLTSIRGEGPKVSLHFTNADVRAVVRAIADIAKINVVFDPEVSGRVSVDFKNPVYWKDALKAVLEPLMLTYIETPEYYRILPKSKIVKQEKVEPLKNYMIKLKYVDAKNVEKNIKKLIKRGSISVNSQTNSLLLQVTESEFKEIESFIKNIDKPRKQVLVKAKIIQISSKAEKDLGFSWYISGFNFMGKRPSPYITGSYGFNTNTYSPIISPDSIGDYSKIPVSDSTLALGILNKSQNLRVELALKALEIDGNAQTISTPKVLALDNEEATIEQGVEIPYRESTVGAGGATSYNINFKKASLILKVKPHVIGSDKVLLDLEVRKDSPNYEYVAVTGGGEPAINTRNVKSKVLLGNGDTVVIGGIYEKEKQKSSSGVPGLSRVPLLGWLFKNSQTVVSKSEMLIFITPVIINSER</sequence>
<comment type="subcellular location">
    <subcellularLocation>
        <location evidence="1 8">Cell outer membrane</location>
    </subcellularLocation>
</comment>
<feature type="domain" description="Type II/III secretion system secretin-like" evidence="9">
    <location>
        <begin position="476"/>
        <end position="639"/>
    </location>
</feature>
<dbReference type="InterPro" id="IPR049371">
    <property type="entry name" value="GspD-like_N0"/>
</dbReference>
<keyword evidence="7" id="KW-0998">Cell outer membrane</keyword>
<dbReference type="PANTHER" id="PTHR30604">
    <property type="entry name" value="PROTEIN TRANSPORT PROTEIN HOFQ"/>
    <property type="match status" value="1"/>
</dbReference>
<dbReference type="PRINTS" id="PR00811">
    <property type="entry name" value="BCTERIALGSPD"/>
</dbReference>
<dbReference type="InterPro" id="IPR001775">
    <property type="entry name" value="GspD/PilQ"/>
</dbReference>